<protein>
    <submittedName>
        <fullName evidence="2">Uncharacterized protein</fullName>
    </submittedName>
</protein>
<dbReference type="Proteomes" id="UP000034006">
    <property type="component" value="Unassembled WGS sequence"/>
</dbReference>
<dbReference type="EMBL" id="LCIH01000006">
    <property type="protein sequence ID" value="KKT51928.1"/>
    <property type="molecule type" value="Genomic_DNA"/>
</dbReference>
<comment type="caution">
    <text evidence="2">The sequence shown here is derived from an EMBL/GenBank/DDBJ whole genome shotgun (WGS) entry which is preliminary data.</text>
</comment>
<dbReference type="STRING" id="1618387.UW44_C0006G0046"/>
<reference evidence="2 3" key="1">
    <citation type="journal article" date="2015" name="Nature">
        <title>rRNA introns, odd ribosomes, and small enigmatic genomes across a large radiation of phyla.</title>
        <authorList>
            <person name="Brown C.T."/>
            <person name="Hug L.A."/>
            <person name="Thomas B.C."/>
            <person name="Sharon I."/>
            <person name="Castelle C.J."/>
            <person name="Singh A."/>
            <person name="Wilkins M.J."/>
            <person name="Williams K.H."/>
            <person name="Banfield J.F."/>
        </authorList>
    </citation>
    <scope>NUCLEOTIDE SEQUENCE [LARGE SCALE GENOMIC DNA]</scope>
</reference>
<name>A0A0G1HZD1_9BACT</name>
<feature type="compositionally biased region" description="Polar residues" evidence="1">
    <location>
        <begin position="46"/>
        <end position="73"/>
    </location>
</feature>
<proteinExistence type="predicted"/>
<sequence length="159" mass="16849">MKSLLPIILIILVLTGAVTYSLSKRIIPKREENRFGIAANQLGSSIITPTASPTKQPTTKNPELPTVTPTPTKSEGVISTLPTVTEDNSETKGGQKTADKTVTKITKTIVCTPVYGQANTCTEHIVVDTGAADAIFFNFAGLSYLAGLAAFVKAKTLKK</sequence>
<dbReference type="AlphaFoldDB" id="A0A0G1HZD1"/>
<evidence type="ECO:0000313" key="3">
    <source>
        <dbReference type="Proteomes" id="UP000034006"/>
    </source>
</evidence>
<accession>A0A0G1HZD1</accession>
<evidence type="ECO:0000313" key="2">
    <source>
        <dbReference type="EMBL" id="KKT51928.1"/>
    </source>
</evidence>
<evidence type="ECO:0000256" key="1">
    <source>
        <dbReference type="SAM" id="MobiDB-lite"/>
    </source>
</evidence>
<feature type="region of interest" description="Disordered" evidence="1">
    <location>
        <begin position="46"/>
        <end position="77"/>
    </location>
</feature>
<organism evidence="2 3">
    <name type="scientific">Candidatus Collierbacteria bacterium GW2011_GWB2_44_22</name>
    <dbReference type="NCBI Taxonomy" id="1618387"/>
    <lineage>
        <taxon>Bacteria</taxon>
        <taxon>Candidatus Collieribacteriota</taxon>
    </lineage>
</organism>
<gene>
    <name evidence="2" type="ORF">UW44_C0006G0046</name>
</gene>